<keyword evidence="10 13" id="KW-1133">Transmembrane helix</keyword>
<dbReference type="EC" id="2.7.13.3" evidence="3"/>
<evidence type="ECO:0000256" key="6">
    <source>
        <dbReference type="ARBA" id="ARBA00022692"/>
    </source>
</evidence>
<keyword evidence="7" id="KW-0547">Nucleotide-binding</keyword>
<evidence type="ECO:0000256" key="10">
    <source>
        <dbReference type="ARBA" id="ARBA00022989"/>
    </source>
</evidence>
<evidence type="ECO:0000256" key="7">
    <source>
        <dbReference type="ARBA" id="ARBA00022741"/>
    </source>
</evidence>
<evidence type="ECO:0000256" key="1">
    <source>
        <dbReference type="ARBA" id="ARBA00000085"/>
    </source>
</evidence>
<evidence type="ECO:0000256" key="2">
    <source>
        <dbReference type="ARBA" id="ARBA00004141"/>
    </source>
</evidence>
<dbReference type="InterPro" id="IPR036097">
    <property type="entry name" value="HisK_dim/P_sf"/>
</dbReference>
<dbReference type="Gene3D" id="1.20.120.620">
    <property type="entry name" value="Backbone structure of the membrane domain of e. Coli histidine kinase receptor kdpd"/>
    <property type="match status" value="1"/>
</dbReference>
<evidence type="ECO:0000256" key="8">
    <source>
        <dbReference type="ARBA" id="ARBA00022777"/>
    </source>
</evidence>
<evidence type="ECO:0000259" key="14">
    <source>
        <dbReference type="PROSITE" id="PS50109"/>
    </source>
</evidence>
<evidence type="ECO:0000256" key="5">
    <source>
        <dbReference type="ARBA" id="ARBA00022679"/>
    </source>
</evidence>
<dbReference type="STRING" id="1792290.MSP8886_00175"/>
<dbReference type="SMART" id="SM00387">
    <property type="entry name" value="HATPase_c"/>
    <property type="match status" value="1"/>
</dbReference>
<dbReference type="OrthoDB" id="9809766at2"/>
<evidence type="ECO:0000313" key="15">
    <source>
        <dbReference type="EMBL" id="SBS25116.1"/>
    </source>
</evidence>
<dbReference type="PANTHER" id="PTHR45569">
    <property type="entry name" value="SENSOR PROTEIN KDPD"/>
    <property type="match status" value="1"/>
</dbReference>
<keyword evidence="8 15" id="KW-0418">Kinase</keyword>
<keyword evidence="9" id="KW-0067">ATP-binding</keyword>
<gene>
    <name evidence="15" type="primary">yycG</name>
    <name evidence="15" type="ORF">MSP8886_00175</name>
</gene>
<name>A0A1A8T320_9GAMM</name>
<dbReference type="InterPro" id="IPR005467">
    <property type="entry name" value="His_kinase_dom"/>
</dbReference>
<evidence type="ECO:0000256" key="12">
    <source>
        <dbReference type="ARBA" id="ARBA00023136"/>
    </source>
</evidence>
<dbReference type="Proteomes" id="UP000092544">
    <property type="component" value="Unassembled WGS sequence"/>
</dbReference>
<evidence type="ECO:0000256" key="9">
    <source>
        <dbReference type="ARBA" id="ARBA00022840"/>
    </source>
</evidence>
<dbReference type="InterPro" id="IPR036890">
    <property type="entry name" value="HATPase_C_sf"/>
</dbReference>
<sequence>MSIKLSRLSPFYLATLSVCCAVLISYGLGIWIGSSTVVLLILQLSVVVVAFLCRPRWVYIVALLEALYFNFLFTVPRYSFEMFNGDDIINLLVFLLVAVVTSQLSDLYQHQQNQLKQEQLRNSILLSVSHDLRTPLSAIIGTLSTLKEYMGKLSSKQKEELLDSAMVESHRLHQYIENLLQVTKLQHGVVVPKKSQQSIVHIIHLVIDRFTQQKSRLVLQTQDNLPLVNVSSSLIQQAIFNVIDNALRYSPNDKCVTISVRVSQANAQVIVDIQDEGVGIRQDQAESIFELFYSQNSLKRSDSGTGLGLAVAKGILSAHGGTIQAIPLVKGCLIRIGLPSVTEVHYG</sequence>
<accession>A0A1A8T320</accession>
<organism evidence="15 16">
    <name type="scientific">Marinomonas spartinae</name>
    <dbReference type="NCBI Taxonomy" id="1792290"/>
    <lineage>
        <taxon>Bacteria</taxon>
        <taxon>Pseudomonadati</taxon>
        <taxon>Pseudomonadota</taxon>
        <taxon>Gammaproteobacteria</taxon>
        <taxon>Oceanospirillales</taxon>
        <taxon>Oceanospirillaceae</taxon>
        <taxon>Marinomonas</taxon>
    </lineage>
</organism>
<dbReference type="PANTHER" id="PTHR45569:SF1">
    <property type="entry name" value="SENSOR PROTEIN KDPD"/>
    <property type="match status" value="1"/>
</dbReference>
<dbReference type="EMBL" id="FLOB01000001">
    <property type="protein sequence ID" value="SBS25116.1"/>
    <property type="molecule type" value="Genomic_DNA"/>
</dbReference>
<protein>
    <recommendedName>
        <fullName evidence="3">histidine kinase</fullName>
        <ecNumber evidence="3">2.7.13.3</ecNumber>
    </recommendedName>
</protein>
<evidence type="ECO:0000256" key="4">
    <source>
        <dbReference type="ARBA" id="ARBA00022553"/>
    </source>
</evidence>
<keyword evidence="11" id="KW-0902">Two-component regulatory system</keyword>
<dbReference type="InterPro" id="IPR003661">
    <property type="entry name" value="HisK_dim/P_dom"/>
</dbReference>
<dbReference type="SUPFAM" id="SSF47384">
    <property type="entry name" value="Homodimeric domain of signal transducing histidine kinase"/>
    <property type="match status" value="1"/>
</dbReference>
<dbReference type="InterPro" id="IPR004358">
    <property type="entry name" value="Sig_transdc_His_kin-like_C"/>
</dbReference>
<dbReference type="CDD" id="cd00082">
    <property type="entry name" value="HisKA"/>
    <property type="match status" value="1"/>
</dbReference>
<dbReference type="Gene3D" id="1.10.287.130">
    <property type="match status" value="1"/>
</dbReference>
<proteinExistence type="predicted"/>
<keyword evidence="5 15" id="KW-0808">Transferase</keyword>
<dbReference type="GO" id="GO:0005886">
    <property type="term" value="C:plasma membrane"/>
    <property type="evidence" value="ECO:0007669"/>
    <property type="project" value="TreeGrafter"/>
</dbReference>
<dbReference type="Pfam" id="PF00512">
    <property type="entry name" value="HisKA"/>
    <property type="match status" value="1"/>
</dbReference>
<keyword evidence="12 13" id="KW-0472">Membrane</keyword>
<comment type="subcellular location">
    <subcellularLocation>
        <location evidence="2">Membrane</location>
        <topology evidence="2">Multi-pass membrane protein</topology>
    </subcellularLocation>
</comment>
<dbReference type="InterPro" id="IPR038318">
    <property type="entry name" value="KdpD_sf"/>
</dbReference>
<dbReference type="Gene3D" id="3.30.565.10">
    <property type="entry name" value="Histidine kinase-like ATPase, C-terminal domain"/>
    <property type="match status" value="1"/>
</dbReference>
<reference evidence="15 16" key="1">
    <citation type="submission" date="2016-06" db="EMBL/GenBank/DDBJ databases">
        <authorList>
            <person name="Kjaerup R.B."/>
            <person name="Dalgaard T.S."/>
            <person name="Juul-Madsen H.R."/>
        </authorList>
    </citation>
    <scope>NUCLEOTIDE SEQUENCE [LARGE SCALE GENOMIC DNA]</scope>
    <source>
        <strain evidence="15 16">CECT 8886</strain>
    </source>
</reference>
<dbReference type="CDD" id="cd00075">
    <property type="entry name" value="HATPase"/>
    <property type="match status" value="1"/>
</dbReference>
<evidence type="ECO:0000256" key="3">
    <source>
        <dbReference type="ARBA" id="ARBA00012438"/>
    </source>
</evidence>
<dbReference type="GO" id="GO:0005524">
    <property type="term" value="F:ATP binding"/>
    <property type="evidence" value="ECO:0007669"/>
    <property type="project" value="UniProtKB-KW"/>
</dbReference>
<dbReference type="SMART" id="SM00388">
    <property type="entry name" value="HisKA"/>
    <property type="match status" value="1"/>
</dbReference>
<evidence type="ECO:0000256" key="13">
    <source>
        <dbReference type="SAM" id="Phobius"/>
    </source>
</evidence>
<dbReference type="InterPro" id="IPR025201">
    <property type="entry name" value="KdpD_TM"/>
</dbReference>
<comment type="catalytic activity">
    <reaction evidence="1">
        <text>ATP + protein L-histidine = ADP + protein N-phospho-L-histidine.</text>
        <dbReference type="EC" id="2.7.13.3"/>
    </reaction>
</comment>
<dbReference type="InterPro" id="IPR003594">
    <property type="entry name" value="HATPase_dom"/>
</dbReference>
<dbReference type="PRINTS" id="PR00344">
    <property type="entry name" value="BCTRLSENSOR"/>
</dbReference>
<dbReference type="Pfam" id="PF02518">
    <property type="entry name" value="HATPase_c"/>
    <property type="match status" value="1"/>
</dbReference>
<keyword evidence="6 13" id="KW-0812">Transmembrane</keyword>
<evidence type="ECO:0000313" key="16">
    <source>
        <dbReference type="Proteomes" id="UP000092544"/>
    </source>
</evidence>
<feature type="transmembrane region" description="Helical" evidence="13">
    <location>
        <begin position="30"/>
        <end position="52"/>
    </location>
</feature>
<dbReference type="GO" id="GO:0000155">
    <property type="term" value="F:phosphorelay sensor kinase activity"/>
    <property type="evidence" value="ECO:0007669"/>
    <property type="project" value="InterPro"/>
</dbReference>
<dbReference type="SUPFAM" id="SSF55874">
    <property type="entry name" value="ATPase domain of HSP90 chaperone/DNA topoisomerase II/histidine kinase"/>
    <property type="match status" value="1"/>
</dbReference>
<keyword evidence="16" id="KW-1185">Reference proteome</keyword>
<keyword evidence="4" id="KW-0597">Phosphoprotein</keyword>
<evidence type="ECO:0000256" key="11">
    <source>
        <dbReference type="ARBA" id="ARBA00023012"/>
    </source>
</evidence>
<feature type="domain" description="Histidine kinase" evidence="14">
    <location>
        <begin position="127"/>
        <end position="342"/>
    </location>
</feature>
<dbReference type="PROSITE" id="PS50109">
    <property type="entry name" value="HIS_KIN"/>
    <property type="match status" value="1"/>
</dbReference>
<dbReference type="AlphaFoldDB" id="A0A1A8T320"/>
<dbReference type="Pfam" id="PF13493">
    <property type="entry name" value="DUF4118"/>
    <property type="match status" value="1"/>
</dbReference>
<dbReference type="InterPro" id="IPR052023">
    <property type="entry name" value="Histidine_kinase_KdpD"/>
</dbReference>
<feature type="transmembrane region" description="Helical" evidence="13">
    <location>
        <begin position="57"/>
        <end position="76"/>
    </location>
</feature>
<dbReference type="RefSeq" id="WP_067011759.1">
    <property type="nucleotide sequence ID" value="NZ_FLOB01000001.1"/>
</dbReference>